<gene>
    <name evidence="2" type="ORF">ABT58_03440</name>
</gene>
<accession>A0A0J1GRJ2</accession>
<dbReference type="AlphaFoldDB" id="A0A0J1GRJ2"/>
<comment type="caution">
    <text evidence="2">The sequence shown here is derived from an EMBL/GenBank/DDBJ whole genome shotgun (WGS) entry which is preliminary data.</text>
</comment>
<dbReference type="PATRIC" id="fig|754436.4.peg.728"/>
<evidence type="ECO:0000256" key="1">
    <source>
        <dbReference type="SAM" id="MobiDB-lite"/>
    </source>
</evidence>
<dbReference type="OrthoDB" id="7911392at2"/>
<evidence type="ECO:0000313" key="3">
    <source>
        <dbReference type="Proteomes" id="UP000036426"/>
    </source>
</evidence>
<dbReference type="RefSeq" id="WP_047872977.1">
    <property type="nucleotide sequence ID" value="NZ_BMYC01000002.1"/>
</dbReference>
<name>A0A0J1GRJ2_9GAMM</name>
<dbReference type="EMBL" id="LDOV01000008">
    <property type="protein sequence ID" value="KLV02345.1"/>
    <property type="molecule type" value="Genomic_DNA"/>
</dbReference>
<evidence type="ECO:0000313" key="2">
    <source>
        <dbReference type="EMBL" id="KLV02345.1"/>
    </source>
</evidence>
<keyword evidence="3" id="KW-1185">Reference proteome</keyword>
<protein>
    <recommendedName>
        <fullName evidence="4">Lipoprotein</fullName>
    </recommendedName>
</protein>
<proteinExistence type="predicted"/>
<evidence type="ECO:0008006" key="4">
    <source>
        <dbReference type="Google" id="ProtNLM"/>
    </source>
</evidence>
<dbReference type="Proteomes" id="UP000036426">
    <property type="component" value="Unassembled WGS sequence"/>
</dbReference>
<organism evidence="2 3">
    <name type="scientific">Photobacterium aphoticum</name>
    <dbReference type="NCBI Taxonomy" id="754436"/>
    <lineage>
        <taxon>Bacteria</taxon>
        <taxon>Pseudomonadati</taxon>
        <taxon>Pseudomonadota</taxon>
        <taxon>Gammaproteobacteria</taxon>
        <taxon>Vibrionales</taxon>
        <taxon>Vibrionaceae</taxon>
        <taxon>Photobacterium</taxon>
    </lineage>
</organism>
<dbReference type="PROSITE" id="PS51257">
    <property type="entry name" value="PROKAR_LIPOPROTEIN"/>
    <property type="match status" value="1"/>
</dbReference>
<reference evidence="2 3" key="1">
    <citation type="submission" date="2015-05" db="EMBL/GenBank/DDBJ databases">
        <title>Photobacterium galathea sp. nov.</title>
        <authorList>
            <person name="Machado H."/>
            <person name="Gram L."/>
        </authorList>
    </citation>
    <scope>NUCLEOTIDE SEQUENCE [LARGE SCALE GENOMIC DNA]</scope>
    <source>
        <strain evidence="2 3">DSM 25995</strain>
    </source>
</reference>
<sequence>MYLHRYCHVGLLGVALFVTGCEQSVTFSPEAGDEKRYWIYTASQDAEEGDIQYHLNSLLHYKMDSVGDIIQLQVIPEHLDLSLGNGDRTLNSATSNARNLQVFQSGFDLEVDKKSGTLLSLTGQDADAWSRHVEYFGENHPLLNMLRHQVSVPALNTSISTKVGDKISLPQFLGLPATLTVTQITTETLHATVEGKTNNRQLHGQLTLARENGWIESVYAVISKEQNASDFIAIQSTSNPQHISDPVPYFFHPQELWQTLSPILSSDPSGTPPVPHVMAKDDVFAYESGMLASGIPPYLSATLVHNLGQAPHSGHITLTDFRVRNEAGDDLGLPFLAPTNYHYFNDNKNSENAVLLMGWDHRETLEKTRSATATAHYYPDTLTSYTVQWREGEPQTFTLGDMTLNVTPYPQRQGEYHLSYNHGSSKNLLDTIDGLKGDIGITTLSAGPDWLTDSARDWLAWAGDPAQAIASTDMKLTEESDSVTFYVKARETNPLYSQTVTFLPKHLYEASATLPPITGNGPYNQPEPSEAEEDETEAHREILTERYAVTPFADITIDRSHPSAAMISLPMGWSSVCQAEVINDVEINHNGLIWQGHSKGPFPTDAFQLMTEDGIKQHFYDLTVETRLTCEGSPQWQTIPNVTNQTYPWLMDLSQLASITEDQPISALFKAYRFSGHDGDLLWALDRKGESIQHFDHPLSTILYDGKYLKFSGNIIEVSQLQATGEPQEKTWVTTFPPLPKG</sequence>
<feature type="region of interest" description="Disordered" evidence="1">
    <location>
        <begin position="514"/>
        <end position="535"/>
    </location>
</feature>